<dbReference type="RefSeq" id="WP_044241877.1">
    <property type="nucleotide sequence ID" value="NZ_QGAL01000001.1"/>
</dbReference>
<reference evidence="1 2" key="1">
    <citation type="journal article" date="2019" name="Sci. Rep.">
        <title>Differences in resource use lead to coexistence of seed-transmitted microbial populations.</title>
        <authorList>
            <person name="Torres-Cortes G."/>
            <person name="Garcia B.J."/>
            <person name="Compant S."/>
            <person name="Rezki S."/>
            <person name="Jones P."/>
            <person name="Preveaux A."/>
            <person name="Briand M."/>
            <person name="Roulet A."/>
            <person name="Bouchez O."/>
            <person name="Jacobson D."/>
            <person name="Barret M."/>
        </authorList>
    </citation>
    <scope>NUCLEOTIDE SEQUENCE [LARGE SCALE GENOMIC DNA]</scope>
    <source>
        <strain evidence="1 2">CFBP13530</strain>
    </source>
</reference>
<name>A0AB38PA60_9ENTR</name>
<evidence type="ECO:0000313" key="2">
    <source>
        <dbReference type="Proteomes" id="UP000306327"/>
    </source>
</evidence>
<comment type="caution">
    <text evidence="1">The sequence shown here is derived from an EMBL/GenBank/DDBJ whole genome shotgun (WGS) entry which is preliminary data.</text>
</comment>
<dbReference type="EMBL" id="QGAL01000001">
    <property type="protein sequence ID" value="TKK23400.1"/>
    <property type="molecule type" value="Genomic_DNA"/>
</dbReference>
<dbReference type="Proteomes" id="UP000306327">
    <property type="component" value="Unassembled WGS sequence"/>
</dbReference>
<sequence>MSKYPRIGGVLSKKNNTSAKCRCGAVAKFKTTVQVDIFRGDDEVFWACSEHKNDSAFLLGLAVERKGAAQ</sequence>
<accession>A0AB38PA60</accession>
<protein>
    <submittedName>
        <fullName evidence="1">Uncharacterized protein</fullName>
    </submittedName>
</protein>
<organism evidence="1 2">
    <name type="scientific">Enterobacter cancerogenus</name>
    <dbReference type="NCBI Taxonomy" id="69218"/>
    <lineage>
        <taxon>Bacteria</taxon>
        <taxon>Pseudomonadati</taxon>
        <taxon>Pseudomonadota</taxon>
        <taxon>Gammaproteobacteria</taxon>
        <taxon>Enterobacterales</taxon>
        <taxon>Enterobacteriaceae</taxon>
        <taxon>Enterobacter</taxon>
        <taxon>Enterobacter cloacae complex</taxon>
    </lineage>
</organism>
<gene>
    <name evidence="1" type="ORF">EcCFBP13530_04375</name>
</gene>
<dbReference type="AlphaFoldDB" id="A0AB38PA60"/>
<evidence type="ECO:0000313" key="1">
    <source>
        <dbReference type="EMBL" id="TKK23400.1"/>
    </source>
</evidence>
<proteinExistence type="predicted"/>